<keyword evidence="4" id="KW-1185">Reference proteome</keyword>
<organism evidence="2 4">
    <name type="scientific">Escallonia herrerae</name>
    <dbReference type="NCBI Taxonomy" id="1293975"/>
    <lineage>
        <taxon>Eukaryota</taxon>
        <taxon>Viridiplantae</taxon>
        <taxon>Streptophyta</taxon>
        <taxon>Embryophyta</taxon>
        <taxon>Tracheophyta</taxon>
        <taxon>Spermatophyta</taxon>
        <taxon>Magnoliopsida</taxon>
        <taxon>eudicotyledons</taxon>
        <taxon>Gunneridae</taxon>
        <taxon>Pentapetalae</taxon>
        <taxon>asterids</taxon>
        <taxon>campanulids</taxon>
        <taxon>Escalloniales</taxon>
        <taxon>Escalloniaceae</taxon>
        <taxon>Escallonia</taxon>
    </lineage>
</organism>
<dbReference type="PANTHER" id="PTHR37610:SF97">
    <property type="entry name" value="RETROTRANSPOSON GAG DOMAIN-CONTAINING PROTEIN"/>
    <property type="match status" value="1"/>
</dbReference>
<evidence type="ECO:0000313" key="4">
    <source>
        <dbReference type="Proteomes" id="UP001188597"/>
    </source>
</evidence>
<proteinExistence type="predicted"/>
<dbReference type="EMBL" id="JAVXUP010001710">
    <property type="protein sequence ID" value="KAK3008864.1"/>
    <property type="molecule type" value="Genomic_DNA"/>
</dbReference>
<dbReference type="AlphaFoldDB" id="A0AA89ADG2"/>
<reference evidence="2" key="1">
    <citation type="submission" date="2022-12" db="EMBL/GenBank/DDBJ databases">
        <title>Draft genome assemblies for two species of Escallonia (Escalloniales).</title>
        <authorList>
            <person name="Chanderbali A."/>
            <person name="Dervinis C."/>
            <person name="Anghel I."/>
            <person name="Soltis D."/>
            <person name="Soltis P."/>
            <person name="Zapata F."/>
        </authorList>
    </citation>
    <scope>NUCLEOTIDE SEQUENCE</scope>
    <source>
        <strain evidence="2">UCBG64.0493</strain>
        <tissue evidence="2">Leaf</tissue>
    </source>
</reference>
<evidence type="ECO:0000313" key="3">
    <source>
        <dbReference type="EMBL" id="KAK3008864.1"/>
    </source>
</evidence>
<evidence type="ECO:0000259" key="1">
    <source>
        <dbReference type="Pfam" id="PF14244"/>
    </source>
</evidence>
<gene>
    <name evidence="3" type="ORF">RJ639_014191</name>
    <name evidence="2" type="ORF">RJ639_023326</name>
</gene>
<dbReference type="Pfam" id="PF14244">
    <property type="entry name" value="Retrotran_gag_3"/>
    <property type="match status" value="1"/>
</dbReference>
<feature type="domain" description="Retrotransposon Copia-like N-terminal" evidence="1">
    <location>
        <begin position="34"/>
        <end position="83"/>
    </location>
</feature>
<protein>
    <recommendedName>
        <fullName evidence="1">Retrotransposon Copia-like N-terminal domain-containing protein</fullName>
    </recommendedName>
</protein>
<name>A0AA89ADG2_9ASTE</name>
<dbReference type="Proteomes" id="UP001188597">
    <property type="component" value="Unassembled WGS sequence"/>
</dbReference>
<dbReference type="PANTHER" id="PTHR37610">
    <property type="entry name" value="CCHC-TYPE DOMAIN-CONTAINING PROTEIN"/>
    <property type="match status" value="1"/>
</dbReference>
<comment type="caution">
    <text evidence="2">The sequence shown here is derived from an EMBL/GenBank/DDBJ whole genome shotgun (WGS) entry which is preliminary data.</text>
</comment>
<dbReference type="InterPro" id="IPR029472">
    <property type="entry name" value="Copia-like_N"/>
</dbReference>
<evidence type="ECO:0000313" key="2">
    <source>
        <dbReference type="EMBL" id="KAK2998186.1"/>
    </source>
</evidence>
<accession>A0AA89ADG2</accession>
<dbReference type="EMBL" id="JAVXUP010003776">
    <property type="protein sequence ID" value="KAK2998186.1"/>
    <property type="molecule type" value="Genomic_DNA"/>
</dbReference>
<sequence>MAGNDNGKSIGDLVANANANQSKVVDTTSPYYLHPCDHPGLIFVTHPLSERGDNYFTWRRSFMNALHSKNKASFVDGKIAKPEIDSPDLQSWIQCNTVVLSWVTSALAKELQGNVAHVETARDIWKDLEECTGGAARKMSSMREEERVFDFLMGLDEAYTTVRSQILSVDPLSNVGRAYAIAAQEEKSLQIVLPPLTSLR</sequence>